<evidence type="ECO:0000259" key="7">
    <source>
        <dbReference type="Pfam" id="PF07810"/>
    </source>
</evidence>
<evidence type="ECO:0000313" key="8">
    <source>
        <dbReference type="EMBL" id="GFT66218.1"/>
    </source>
</evidence>
<evidence type="ECO:0000256" key="4">
    <source>
        <dbReference type="ARBA" id="ARBA00022989"/>
    </source>
</evidence>
<keyword evidence="9" id="KW-1185">Reference proteome</keyword>
<feature type="transmembrane region" description="Helical" evidence="6">
    <location>
        <begin position="666"/>
        <end position="693"/>
    </location>
</feature>
<reference evidence="8" key="1">
    <citation type="submission" date="2020-08" db="EMBL/GenBank/DDBJ databases">
        <title>Multicomponent nature underlies the extraordinary mechanical properties of spider dragline silk.</title>
        <authorList>
            <person name="Kono N."/>
            <person name="Nakamura H."/>
            <person name="Mori M."/>
            <person name="Yoshida Y."/>
            <person name="Ohtoshi R."/>
            <person name="Malay A.D."/>
            <person name="Moran D.A.P."/>
            <person name="Tomita M."/>
            <person name="Numata K."/>
            <person name="Arakawa K."/>
        </authorList>
    </citation>
    <scope>NUCLEOTIDE SEQUENCE</scope>
</reference>
<feature type="transmembrane region" description="Helical" evidence="6">
    <location>
        <begin position="443"/>
        <end position="468"/>
    </location>
</feature>
<name>A0A8X6PE62_NEPPI</name>
<comment type="subcellular location">
    <subcellularLocation>
        <location evidence="1">Membrane</location>
        <topology evidence="1">Multi-pass membrane protein</topology>
    </subcellularLocation>
</comment>
<evidence type="ECO:0000256" key="3">
    <source>
        <dbReference type="ARBA" id="ARBA00022692"/>
    </source>
</evidence>
<keyword evidence="5 6" id="KW-0472">Membrane</keyword>
<feature type="domain" description="TMC" evidence="7">
    <location>
        <begin position="567"/>
        <end position="636"/>
    </location>
</feature>
<dbReference type="GO" id="GO:0008381">
    <property type="term" value="F:mechanosensitive monoatomic ion channel activity"/>
    <property type="evidence" value="ECO:0007669"/>
    <property type="project" value="TreeGrafter"/>
</dbReference>
<gene>
    <name evidence="8" type="primary">TMC7</name>
    <name evidence="8" type="ORF">NPIL_541781</name>
</gene>
<dbReference type="EMBL" id="BMAW01115477">
    <property type="protein sequence ID" value="GFT66218.1"/>
    <property type="molecule type" value="Genomic_DNA"/>
</dbReference>
<feature type="transmembrane region" description="Helical" evidence="6">
    <location>
        <begin position="193"/>
        <end position="210"/>
    </location>
</feature>
<dbReference type="InterPro" id="IPR038900">
    <property type="entry name" value="TMC"/>
</dbReference>
<comment type="caution">
    <text evidence="8">The sequence shown here is derived from an EMBL/GenBank/DDBJ whole genome shotgun (WGS) entry which is preliminary data.</text>
</comment>
<evidence type="ECO:0000256" key="5">
    <source>
        <dbReference type="ARBA" id="ARBA00023136"/>
    </source>
</evidence>
<feature type="transmembrane region" description="Helical" evidence="6">
    <location>
        <begin position="581"/>
        <end position="600"/>
    </location>
</feature>
<proteinExistence type="inferred from homology"/>
<accession>A0A8X6PE62</accession>
<feature type="transmembrane region" description="Helical" evidence="6">
    <location>
        <begin position="520"/>
        <end position="542"/>
    </location>
</feature>
<keyword evidence="4 6" id="KW-1133">Transmembrane helix</keyword>
<feature type="transmembrane region" description="Helical" evidence="6">
    <location>
        <begin position="349"/>
        <end position="367"/>
    </location>
</feature>
<feature type="transmembrane region" description="Helical" evidence="6">
    <location>
        <begin position="488"/>
        <end position="508"/>
    </location>
</feature>
<evidence type="ECO:0000256" key="1">
    <source>
        <dbReference type="ARBA" id="ARBA00004141"/>
    </source>
</evidence>
<evidence type="ECO:0000256" key="2">
    <source>
        <dbReference type="ARBA" id="ARBA00006510"/>
    </source>
</evidence>
<dbReference type="OrthoDB" id="1936208at2759"/>
<dbReference type="AlphaFoldDB" id="A0A8X6PE62"/>
<keyword evidence="3 6" id="KW-0812">Transmembrane</keyword>
<dbReference type="InterPro" id="IPR012496">
    <property type="entry name" value="TMC_dom"/>
</dbReference>
<evidence type="ECO:0000313" key="9">
    <source>
        <dbReference type="Proteomes" id="UP000887013"/>
    </source>
</evidence>
<dbReference type="Pfam" id="PF07810">
    <property type="entry name" value="TMC"/>
    <property type="match status" value="1"/>
</dbReference>
<evidence type="ECO:0000256" key="6">
    <source>
        <dbReference type="SAM" id="Phobius"/>
    </source>
</evidence>
<dbReference type="PANTHER" id="PTHR23302">
    <property type="entry name" value="TRANSMEMBRANE CHANNEL-RELATED"/>
    <property type="match status" value="1"/>
</dbReference>
<comment type="similarity">
    <text evidence="2">Belongs to the TMC family.</text>
</comment>
<dbReference type="GO" id="GO:0005886">
    <property type="term" value="C:plasma membrane"/>
    <property type="evidence" value="ECO:0007669"/>
    <property type="project" value="InterPro"/>
</dbReference>
<sequence length="732" mass="85304">MIAVTKTEINTVNAEDKKSEDKENILHFLSTALASQIKKIAPSINVCDKQVTIVPGAKETSSHLLRSRSSSTTASQVKVVQFGAVRKLSIIPEIEYDDTPTLESEEATEEVIDEAVKKIPVPMEIKRQRRNSIMISIKRIPWYKKWPNRIIFFFKDLFSYRLWEKHIKVIEGRFGVAVVSFFLFLRWLLYLNILILSINLVFLVLPQFFISPPERDSLSYETVNISEDQKYFLLNRVRGDQEFIVQEEEPLEMYREVSSKERFLLSTLKPQFVLSQVDSDESKNLSKIIKYCQEQYRVEYNKMKFSGFFASIQAFLQGTGWLESTLLFIGSYKKEVNVFGHIYNVPSAFLWVFIISFVLCLIMMVRYSSFGIREAFLTRHQTVYFGTEIFSAWNYCIRTQEAASLLHDSFVVELKSELSEARRRKELKERSFLTWAKIYSIRFLINAVVLLWIVGCYILIHIVTLYQLEQLRKKKLRESGLRTLLIQYLPPITVTTVAMGSPFVFKFLVHFEKYHGQTAVNISIIRNAFLSLSSIIVLVLAIHREITCAPKDICGAGKSQDCKSPRCWETYVGQQLYRLSLIRLFVILATFILVTVPREYIMRYWNNKCTRLVGHAIFSLPTEVLVPIYAQTIVCIRPSLGCTPFSHFELILYALKEVFSFFQFDIVFLFMFILSGWFFIPSSIILCTIIYYYSKYLTFLKNMEENLKTELTILGRDKKFILHRIETLAKNL</sequence>
<dbReference type="PANTHER" id="PTHR23302:SF24">
    <property type="entry name" value="TMC DOMAIN-CONTAINING PROTEIN"/>
    <property type="match status" value="1"/>
</dbReference>
<dbReference type="Proteomes" id="UP000887013">
    <property type="component" value="Unassembled WGS sequence"/>
</dbReference>
<feature type="transmembrane region" description="Helical" evidence="6">
    <location>
        <begin position="612"/>
        <end position="630"/>
    </location>
</feature>
<feature type="transmembrane region" description="Helical" evidence="6">
    <location>
        <begin position="305"/>
        <end position="329"/>
    </location>
</feature>
<organism evidence="8 9">
    <name type="scientific">Nephila pilipes</name>
    <name type="common">Giant wood spider</name>
    <name type="synonym">Nephila maculata</name>
    <dbReference type="NCBI Taxonomy" id="299642"/>
    <lineage>
        <taxon>Eukaryota</taxon>
        <taxon>Metazoa</taxon>
        <taxon>Ecdysozoa</taxon>
        <taxon>Arthropoda</taxon>
        <taxon>Chelicerata</taxon>
        <taxon>Arachnida</taxon>
        <taxon>Araneae</taxon>
        <taxon>Araneomorphae</taxon>
        <taxon>Entelegynae</taxon>
        <taxon>Araneoidea</taxon>
        <taxon>Nephilidae</taxon>
        <taxon>Nephila</taxon>
    </lineage>
</organism>
<protein>
    <submittedName>
        <fullName evidence="8">Transmembrane channel-like protein 7</fullName>
    </submittedName>
</protein>